<name>A0A0S2DMG0_LYSEN</name>
<protein>
    <submittedName>
        <fullName evidence="2">Uncharacterized protein</fullName>
    </submittedName>
</protein>
<gene>
    <name evidence="2" type="ORF">GLE_4590</name>
</gene>
<dbReference type="EMBL" id="CP013140">
    <property type="protein sequence ID" value="ALN59931.1"/>
    <property type="molecule type" value="Genomic_DNA"/>
</dbReference>
<dbReference type="Proteomes" id="UP000061569">
    <property type="component" value="Chromosome"/>
</dbReference>
<dbReference type="STRING" id="69.GLE_4590"/>
<sequence length="105" mass="11967">MRASGHDRSSVYSELLVPICWLHACSTDRTGGCRNGRTSEGRGPSRSASSRSCRRWTGLQVSRCIRLRPNRYRQRCGAFGSGRGKQRKRLDRVNERPQCMSRKIP</sequence>
<dbReference type="AlphaFoldDB" id="A0A0S2DMG0"/>
<evidence type="ECO:0000313" key="2">
    <source>
        <dbReference type="EMBL" id="ALN59931.1"/>
    </source>
</evidence>
<feature type="compositionally biased region" description="Low complexity" evidence="1">
    <location>
        <begin position="42"/>
        <end position="51"/>
    </location>
</feature>
<dbReference type="KEGG" id="lez:GLE_4590"/>
<evidence type="ECO:0000256" key="1">
    <source>
        <dbReference type="SAM" id="MobiDB-lite"/>
    </source>
</evidence>
<accession>A0A0S2DMG0</accession>
<feature type="region of interest" description="Disordered" evidence="1">
    <location>
        <begin position="26"/>
        <end position="51"/>
    </location>
</feature>
<evidence type="ECO:0000313" key="3">
    <source>
        <dbReference type="Proteomes" id="UP000061569"/>
    </source>
</evidence>
<reference evidence="2 3" key="1">
    <citation type="submission" date="2015-11" db="EMBL/GenBank/DDBJ databases">
        <title>Genome sequences of Lysobacter enzymogenes strain C3 and Lysobacter antibioticus ATCC 29479.</title>
        <authorList>
            <person name="Kobayashi D.Y."/>
        </authorList>
    </citation>
    <scope>NUCLEOTIDE SEQUENCE [LARGE SCALE GENOMIC DNA]</scope>
    <source>
        <strain evidence="2 3">C3</strain>
    </source>
</reference>
<proteinExistence type="predicted"/>
<organism evidence="2 3">
    <name type="scientific">Lysobacter enzymogenes</name>
    <dbReference type="NCBI Taxonomy" id="69"/>
    <lineage>
        <taxon>Bacteria</taxon>
        <taxon>Pseudomonadati</taxon>
        <taxon>Pseudomonadota</taxon>
        <taxon>Gammaproteobacteria</taxon>
        <taxon>Lysobacterales</taxon>
        <taxon>Lysobacteraceae</taxon>
        <taxon>Lysobacter</taxon>
    </lineage>
</organism>
<feature type="region of interest" description="Disordered" evidence="1">
    <location>
        <begin position="77"/>
        <end position="105"/>
    </location>
</feature>